<evidence type="ECO:0000313" key="1">
    <source>
        <dbReference type="EMBL" id="ROS05668.1"/>
    </source>
</evidence>
<name>A0A3N2E0P3_9GAMM</name>
<dbReference type="EMBL" id="RKHR01000003">
    <property type="protein sequence ID" value="ROS05668.1"/>
    <property type="molecule type" value="Genomic_DNA"/>
</dbReference>
<evidence type="ECO:0008006" key="3">
    <source>
        <dbReference type="Google" id="ProtNLM"/>
    </source>
</evidence>
<evidence type="ECO:0000313" key="2">
    <source>
        <dbReference type="Proteomes" id="UP000275394"/>
    </source>
</evidence>
<sequence>MSRVMMTLGVFPFYINTASYEQLQHTASYQWAEQKRLNRSSFKHVGIGGPSYQYMGPGEQTVNLNGTIYPQYKGERISLSALRLSASLGVALPLINAKGLLFGRWFIEKIDQSDNHFYPNGEAKKICFSLTIKRYNEDVSSLPGIMK</sequence>
<organism evidence="1 2">
    <name type="scientific">Sinobacterium caligoides</name>
    <dbReference type="NCBI Taxonomy" id="933926"/>
    <lineage>
        <taxon>Bacteria</taxon>
        <taxon>Pseudomonadati</taxon>
        <taxon>Pseudomonadota</taxon>
        <taxon>Gammaproteobacteria</taxon>
        <taxon>Cellvibrionales</taxon>
        <taxon>Spongiibacteraceae</taxon>
        <taxon>Sinobacterium</taxon>
    </lineage>
</organism>
<dbReference type="Proteomes" id="UP000275394">
    <property type="component" value="Unassembled WGS sequence"/>
</dbReference>
<dbReference type="Pfam" id="PF06995">
    <property type="entry name" value="Phage_P2_GpU"/>
    <property type="match status" value="1"/>
</dbReference>
<dbReference type="InterPro" id="IPR009734">
    <property type="entry name" value="Myoviridae_GpU"/>
</dbReference>
<gene>
    <name evidence="1" type="ORF">EDC56_1214</name>
</gene>
<proteinExistence type="predicted"/>
<dbReference type="OrthoDB" id="1550902at2"/>
<reference evidence="1 2" key="1">
    <citation type="submission" date="2018-11" db="EMBL/GenBank/DDBJ databases">
        <title>Genomic Encyclopedia of Type Strains, Phase IV (KMG-IV): sequencing the most valuable type-strain genomes for metagenomic binning, comparative biology and taxonomic classification.</title>
        <authorList>
            <person name="Goeker M."/>
        </authorList>
    </citation>
    <scope>NUCLEOTIDE SEQUENCE [LARGE SCALE GENOMIC DNA]</scope>
    <source>
        <strain evidence="1 2">DSM 100316</strain>
    </source>
</reference>
<dbReference type="AlphaFoldDB" id="A0A3N2E0P3"/>
<dbReference type="RefSeq" id="WP_123711560.1">
    <property type="nucleotide sequence ID" value="NZ_RKHR01000003.1"/>
</dbReference>
<protein>
    <recommendedName>
        <fullName evidence="3">Phage protein U</fullName>
    </recommendedName>
</protein>
<comment type="caution">
    <text evidence="1">The sequence shown here is derived from an EMBL/GenBank/DDBJ whole genome shotgun (WGS) entry which is preliminary data.</text>
</comment>
<accession>A0A3N2E0P3</accession>
<keyword evidence="2" id="KW-1185">Reference proteome</keyword>